<keyword evidence="3" id="KW-1185">Reference proteome</keyword>
<feature type="domain" description="Endonuclease/exonuclease/phosphatase" evidence="1">
    <location>
        <begin position="46"/>
        <end position="320"/>
    </location>
</feature>
<dbReference type="OrthoDB" id="276515at2759"/>
<accession>B8MPX1</accession>
<dbReference type="OMA" id="FYRPAVW"/>
<dbReference type="VEuPathDB" id="FungiDB:TSTA_053750"/>
<dbReference type="InterPro" id="IPR050410">
    <property type="entry name" value="CCR4/nocturin_mRNA_transcr"/>
</dbReference>
<dbReference type="GO" id="GO:0000175">
    <property type="term" value="F:3'-5'-RNA exonuclease activity"/>
    <property type="evidence" value="ECO:0007669"/>
    <property type="project" value="TreeGrafter"/>
</dbReference>
<dbReference type="PhylomeDB" id="B8MPX1"/>
<keyword evidence="2" id="KW-0269">Exonuclease</keyword>
<keyword evidence="2" id="KW-0255">Endonuclease</keyword>
<dbReference type="HOGENOM" id="CLU_030508_0_0_1"/>
<dbReference type="STRING" id="441959.B8MPX1"/>
<dbReference type="EMBL" id="EQ962659">
    <property type="protein sequence ID" value="EED12861.1"/>
    <property type="molecule type" value="Genomic_DNA"/>
</dbReference>
<reference evidence="3" key="1">
    <citation type="journal article" date="2015" name="Genome Announc.">
        <title>Genome sequence of the AIDS-associated pathogen Penicillium marneffei (ATCC18224) and its near taxonomic relative Talaromyces stipitatus (ATCC10500).</title>
        <authorList>
            <person name="Nierman W.C."/>
            <person name="Fedorova-Abrams N.D."/>
            <person name="Andrianopoulos A."/>
        </authorList>
    </citation>
    <scope>NUCLEOTIDE SEQUENCE [LARGE SCALE GENOMIC DNA]</scope>
    <source>
        <strain evidence="3">ATCC 10500 / CBS 375.48 / QM 6759 / NRRL 1006</strain>
    </source>
</reference>
<dbReference type="FunFam" id="3.60.10.10:FF:000101">
    <property type="entry name" value="Endonuclease/exonuclease/phosphatase family protein"/>
    <property type="match status" value="1"/>
</dbReference>
<dbReference type="PANTHER" id="PTHR12121">
    <property type="entry name" value="CARBON CATABOLITE REPRESSOR PROTEIN 4"/>
    <property type="match status" value="1"/>
</dbReference>
<keyword evidence="2" id="KW-0540">Nuclease</keyword>
<sequence length="334" mass="37610">MGWLAGSSICASVGQGKTSHHQLFTLTWIPALEMKAQASLSLRILTHNIRYATSQPFRGEKPWAERKQLLLNELVYNTRHIDESFICLQEVLHVQLEDILGGLTQAAKAEEQWAYIGVGRDDGEKQGEYSPIIYQPVTWQLHHWETVWLSETPEKPSKSWDAASTRIVTIGVFRHRATGKFLLVLNTHLDDQGPRSRYEAARIILGKINGYLDGSYDETISGVVLAGDFNSQETQEAYQTLTAKESILVDSQKITKATEHYGNEITWTGFGYEDEPKSRIDYILLGPVDKSSDEPHHRWNSIGYAVLASRFDDGVWNSDHRAVVVDADLADPSI</sequence>
<dbReference type="InParanoid" id="B8MPX1"/>
<dbReference type="AlphaFoldDB" id="B8MPX1"/>
<dbReference type="Pfam" id="PF03372">
    <property type="entry name" value="Exo_endo_phos"/>
    <property type="match status" value="1"/>
</dbReference>
<dbReference type="InterPro" id="IPR036691">
    <property type="entry name" value="Endo/exonu/phosph_ase_sf"/>
</dbReference>
<dbReference type="Proteomes" id="UP000001745">
    <property type="component" value="Unassembled WGS sequence"/>
</dbReference>
<proteinExistence type="predicted"/>
<dbReference type="GeneID" id="8098326"/>
<dbReference type="Gene3D" id="3.60.10.10">
    <property type="entry name" value="Endonuclease/exonuclease/phosphatase"/>
    <property type="match status" value="1"/>
</dbReference>
<dbReference type="GO" id="GO:0004519">
    <property type="term" value="F:endonuclease activity"/>
    <property type="evidence" value="ECO:0007669"/>
    <property type="project" value="UniProtKB-KW"/>
</dbReference>
<dbReference type="InterPro" id="IPR005135">
    <property type="entry name" value="Endo/exonuclease/phosphatase"/>
</dbReference>
<dbReference type="PANTHER" id="PTHR12121:SF36">
    <property type="entry name" value="ENDONUCLEASE_EXONUCLEASE_PHOSPHATASE DOMAIN-CONTAINING PROTEIN"/>
    <property type="match status" value="1"/>
</dbReference>
<name>B8MPX1_TALSN</name>
<organism evidence="2 3">
    <name type="scientific">Talaromyces stipitatus (strain ATCC 10500 / CBS 375.48 / QM 6759 / NRRL 1006)</name>
    <name type="common">Penicillium stipitatum</name>
    <dbReference type="NCBI Taxonomy" id="441959"/>
    <lineage>
        <taxon>Eukaryota</taxon>
        <taxon>Fungi</taxon>
        <taxon>Dikarya</taxon>
        <taxon>Ascomycota</taxon>
        <taxon>Pezizomycotina</taxon>
        <taxon>Eurotiomycetes</taxon>
        <taxon>Eurotiomycetidae</taxon>
        <taxon>Eurotiales</taxon>
        <taxon>Trichocomaceae</taxon>
        <taxon>Talaromyces</taxon>
        <taxon>Talaromyces sect. Talaromyces</taxon>
    </lineage>
</organism>
<keyword evidence="2" id="KW-0378">Hydrolase</keyword>
<protein>
    <submittedName>
        <fullName evidence="2">Endonuclease/exonuclease/phosphatase family protein</fullName>
    </submittedName>
</protein>
<dbReference type="eggNOG" id="ENOG502QSS6">
    <property type="taxonomic scope" value="Eukaryota"/>
</dbReference>
<gene>
    <name evidence="2" type="ORF">TSTA_053750</name>
</gene>
<evidence type="ECO:0000313" key="3">
    <source>
        <dbReference type="Proteomes" id="UP000001745"/>
    </source>
</evidence>
<dbReference type="RefSeq" id="XP_002486972.1">
    <property type="nucleotide sequence ID" value="XM_002486927.1"/>
</dbReference>
<evidence type="ECO:0000313" key="2">
    <source>
        <dbReference type="EMBL" id="EED12861.1"/>
    </source>
</evidence>
<evidence type="ECO:0000259" key="1">
    <source>
        <dbReference type="Pfam" id="PF03372"/>
    </source>
</evidence>
<dbReference type="CDD" id="cd09083">
    <property type="entry name" value="EEP-1"/>
    <property type="match status" value="1"/>
</dbReference>
<dbReference type="SUPFAM" id="SSF56219">
    <property type="entry name" value="DNase I-like"/>
    <property type="match status" value="1"/>
</dbReference>